<protein>
    <submittedName>
        <fullName evidence="5">Regulator</fullName>
    </submittedName>
</protein>
<dbReference type="InterPro" id="IPR036388">
    <property type="entry name" value="WH-like_DNA-bd_sf"/>
</dbReference>
<evidence type="ECO:0000256" key="2">
    <source>
        <dbReference type="ARBA" id="ARBA00023125"/>
    </source>
</evidence>
<dbReference type="InterPro" id="IPR036390">
    <property type="entry name" value="WH_DNA-bd_sf"/>
</dbReference>
<gene>
    <name evidence="5" type="ORF">ADK38_41855</name>
</gene>
<dbReference type="InterPro" id="IPR001845">
    <property type="entry name" value="HTH_ArsR_DNA-bd_dom"/>
</dbReference>
<evidence type="ECO:0000256" key="3">
    <source>
        <dbReference type="ARBA" id="ARBA00023163"/>
    </source>
</evidence>
<keyword evidence="6" id="KW-1185">Reference proteome</keyword>
<dbReference type="PANTHER" id="PTHR43132:SF8">
    <property type="entry name" value="HTH-TYPE TRANSCRIPTIONAL REGULATOR KMTR"/>
    <property type="match status" value="1"/>
</dbReference>
<dbReference type="SMART" id="SM00418">
    <property type="entry name" value="HTH_ARSR"/>
    <property type="match status" value="1"/>
</dbReference>
<dbReference type="Gene3D" id="1.10.10.10">
    <property type="entry name" value="Winged helix-like DNA-binding domain superfamily/Winged helix DNA-binding domain"/>
    <property type="match status" value="1"/>
</dbReference>
<feature type="domain" description="HTH arsR-type" evidence="4">
    <location>
        <begin position="11"/>
        <end position="82"/>
    </location>
</feature>
<keyword evidence="2" id="KW-0238">DNA-binding</keyword>
<dbReference type="SUPFAM" id="SSF46785">
    <property type="entry name" value="Winged helix' DNA-binding domain"/>
    <property type="match status" value="1"/>
</dbReference>
<dbReference type="InterPro" id="IPR051011">
    <property type="entry name" value="Metal_resp_trans_reg"/>
</dbReference>
<dbReference type="Pfam" id="PF12840">
    <property type="entry name" value="HTH_20"/>
    <property type="match status" value="1"/>
</dbReference>
<dbReference type="EMBL" id="LGUT01004051">
    <property type="protein sequence ID" value="KOG64930.1"/>
    <property type="molecule type" value="Genomic_DNA"/>
</dbReference>
<evidence type="ECO:0000313" key="5">
    <source>
        <dbReference type="EMBL" id="KOG64930.1"/>
    </source>
</evidence>
<accession>A0ABR5ITM6</accession>
<evidence type="ECO:0000256" key="1">
    <source>
        <dbReference type="ARBA" id="ARBA00023015"/>
    </source>
</evidence>
<feature type="non-terminal residue" evidence="5">
    <location>
        <position position="1"/>
    </location>
</feature>
<reference evidence="5 6" key="1">
    <citation type="submission" date="2015-07" db="EMBL/GenBank/DDBJ databases">
        <authorList>
            <person name="Ju K.-S."/>
            <person name="Doroghazi J.R."/>
            <person name="Metcalf W.W."/>
        </authorList>
    </citation>
    <scope>NUCLEOTIDE SEQUENCE [LARGE SCALE GENOMIC DNA]</scope>
    <source>
        <strain evidence="5 6">NRRL B-3589</strain>
    </source>
</reference>
<dbReference type="PANTHER" id="PTHR43132">
    <property type="entry name" value="ARSENICAL RESISTANCE OPERON REPRESSOR ARSR-RELATED"/>
    <property type="match status" value="1"/>
</dbReference>
<keyword evidence="1" id="KW-0805">Transcription regulation</keyword>
<name>A0ABR5ITM6_9ACTN</name>
<sequence>GAADPSDAEGALAGVLGRTRLDALLVLAEEHTTTGLARRLDVSNATASAHAAALRGAGLVTTVRAGRAVLHRRTALGSLLVRGRGRG</sequence>
<comment type="caution">
    <text evidence="5">The sequence shown here is derived from an EMBL/GenBank/DDBJ whole genome shotgun (WGS) entry which is preliminary data.</text>
</comment>
<organism evidence="5 6">
    <name type="scientific">Streptomyces varsoviensis</name>
    <dbReference type="NCBI Taxonomy" id="67373"/>
    <lineage>
        <taxon>Bacteria</taxon>
        <taxon>Bacillati</taxon>
        <taxon>Actinomycetota</taxon>
        <taxon>Actinomycetes</taxon>
        <taxon>Kitasatosporales</taxon>
        <taxon>Streptomycetaceae</taxon>
        <taxon>Streptomyces</taxon>
    </lineage>
</organism>
<keyword evidence="3" id="KW-0804">Transcription</keyword>
<proteinExistence type="predicted"/>
<dbReference type="Proteomes" id="UP000037020">
    <property type="component" value="Unassembled WGS sequence"/>
</dbReference>
<evidence type="ECO:0000259" key="4">
    <source>
        <dbReference type="SMART" id="SM00418"/>
    </source>
</evidence>
<evidence type="ECO:0000313" key="6">
    <source>
        <dbReference type="Proteomes" id="UP000037020"/>
    </source>
</evidence>